<dbReference type="Proteomes" id="UP000320593">
    <property type="component" value="Unassembled WGS sequence"/>
</dbReference>
<evidence type="ECO:0000256" key="2">
    <source>
        <dbReference type="ARBA" id="ARBA00005069"/>
    </source>
</evidence>
<keyword evidence="8" id="KW-1185">Reference proteome</keyword>
<dbReference type="EC" id="2.7.4.23" evidence="3"/>
<organism evidence="7 8">
    <name type="scientific">Roseibium hamelinense</name>
    <dbReference type="NCBI Taxonomy" id="150831"/>
    <lineage>
        <taxon>Bacteria</taxon>
        <taxon>Pseudomonadati</taxon>
        <taxon>Pseudomonadota</taxon>
        <taxon>Alphaproteobacteria</taxon>
        <taxon>Hyphomicrobiales</taxon>
        <taxon>Stappiaceae</taxon>
        <taxon>Roseibium</taxon>
    </lineage>
</organism>
<accession>A0A562SMK4</accession>
<proteinExistence type="predicted"/>
<comment type="pathway">
    <text evidence="2">Metabolic intermediate biosynthesis; 5-phospho-alpha-D-ribose 1-diphosphate biosynthesis; 5-phospho-alpha-D-ribose 1-diphosphate from D-ribose 5-phosphate (route II): step 3/3.</text>
</comment>
<dbReference type="InterPro" id="IPR012699">
    <property type="entry name" value="PhnN"/>
</dbReference>
<protein>
    <recommendedName>
        <fullName evidence="3">ribose 1,5-bisphosphate phosphokinase</fullName>
        <ecNumber evidence="3">2.7.4.23</ecNumber>
    </recommendedName>
</protein>
<dbReference type="GO" id="GO:0033863">
    <property type="term" value="F:ribose 1,5-bisphosphate phosphokinase activity"/>
    <property type="evidence" value="ECO:0007669"/>
    <property type="project" value="UniProtKB-EC"/>
</dbReference>
<evidence type="ECO:0000256" key="1">
    <source>
        <dbReference type="ARBA" id="ARBA00000373"/>
    </source>
</evidence>
<dbReference type="SUPFAM" id="SSF52540">
    <property type="entry name" value="P-loop containing nucleoside triphosphate hydrolases"/>
    <property type="match status" value="1"/>
</dbReference>
<dbReference type="GO" id="GO:0005524">
    <property type="term" value="F:ATP binding"/>
    <property type="evidence" value="ECO:0007669"/>
    <property type="project" value="UniProtKB-KW"/>
</dbReference>
<sequence length="178" mass="19229">MLVVGPSGAGKDTLLDGLRTRLSECEHVYFARRMITRAANAATENHGTLSEAEYDRLSGDGNIALCWRAHGLGYVLPAECDTKIRNGYTVIANGSRRALPKAFEKYLNPKVILITAPIPVLAARLAQRGRETRTEIEARLSQASLELEGIPGLIRIENTGTVDQGVNAILQALGYANG</sequence>
<comment type="caution">
    <text evidence="7">The sequence shown here is derived from an EMBL/GenBank/DDBJ whole genome shotgun (WGS) entry which is preliminary data.</text>
</comment>
<keyword evidence="5" id="KW-0547">Nucleotide-binding</keyword>
<dbReference type="UniPathway" id="UPA00087">
    <property type="reaction ID" value="UER00175"/>
</dbReference>
<reference evidence="7 8" key="1">
    <citation type="submission" date="2019-07" db="EMBL/GenBank/DDBJ databases">
        <title>Genomic Encyclopedia of Archaeal and Bacterial Type Strains, Phase II (KMG-II): from individual species to whole genera.</title>
        <authorList>
            <person name="Goeker M."/>
        </authorList>
    </citation>
    <scope>NUCLEOTIDE SEQUENCE [LARGE SCALE GENOMIC DNA]</scope>
    <source>
        <strain evidence="7 8">ATCC BAA-252</strain>
    </source>
</reference>
<name>A0A562SMK4_9HYPH</name>
<evidence type="ECO:0000256" key="3">
    <source>
        <dbReference type="ARBA" id="ARBA00012892"/>
    </source>
</evidence>
<dbReference type="EMBL" id="VLLF01000010">
    <property type="protein sequence ID" value="TWI81926.1"/>
    <property type="molecule type" value="Genomic_DNA"/>
</dbReference>
<evidence type="ECO:0000256" key="4">
    <source>
        <dbReference type="ARBA" id="ARBA00022679"/>
    </source>
</evidence>
<gene>
    <name evidence="7" type="ORF">JM93_03889</name>
</gene>
<evidence type="ECO:0000313" key="7">
    <source>
        <dbReference type="EMBL" id="TWI81926.1"/>
    </source>
</evidence>
<dbReference type="InterPro" id="IPR027417">
    <property type="entry name" value="P-loop_NTPase"/>
</dbReference>
<comment type="catalytic activity">
    <reaction evidence="1">
        <text>alpha-D-ribose 1,5-bisphosphate + ATP = 5-phospho-alpha-D-ribose 1-diphosphate + ADP</text>
        <dbReference type="Rhea" id="RHEA:20109"/>
        <dbReference type="ChEBI" id="CHEBI:30616"/>
        <dbReference type="ChEBI" id="CHEBI:58017"/>
        <dbReference type="ChEBI" id="CHEBI:68688"/>
        <dbReference type="ChEBI" id="CHEBI:456216"/>
        <dbReference type="EC" id="2.7.4.23"/>
    </reaction>
</comment>
<dbReference type="Gene3D" id="3.40.50.300">
    <property type="entry name" value="P-loop containing nucleotide triphosphate hydrolases"/>
    <property type="match status" value="1"/>
</dbReference>
<dbReference type="AlphaFoldDB" id="A0A562SMK4"/>
<dbReference type="GO" id="GO:0006015">
    <property type="term" value="P:5-phosphoribose 1-diphosphate biosynthetic process"/>
    <property type="evidence" value="ECO:0007669"/>
    <property type="project" value="UniProtKB-UniPathway"/>
</dbReference>
<keyword evidence="6" id="KW-0067">ATP-binding</keyword>
<evidence type="ECO:0000256" key="6">
    <source>
        <dbReference type="ARBA" id="ARBA00022840"/>
    </source>
</evidence>
<evidence type="ECO:0000256" key="5">
    <source>
        <dbReference type="ARBA" id="ARBA00022741"/>
    </source>
</evidence>
<evidence type="ECO:0000313" key="8">
    <source>
        <dbReference type="Proteomes" id="UP000320593"/>
    </source>
</evidence>
<keyword evidence="4" id="KW-0808">Transferase</keyword>
<keyword evidence="7" id="KW-0418">Kinase</keyword>
<dbReference type="NCBIfam" id="TIGR02322">
    <property type="entry name" value="phosphon_PhnN"/>
    <property type="match status" value="1"/>
</dbReference>